<evidence type="ECO:0000256" key="3">
    <source>
        <dbReference type="ARBA" id="ARBA00023274"/>
    </source>
</evidence>
<evidence type="ECO:0000256" key="6">
    <source>
        <dbReference type="SAM" id="MobiDB-lite"/>
    </source>
</evidence>
<dbReference type="NCBIfam" id="TIGR00012">
    <property type="entry name" value="L29"/>
    <property type="match status" value="1"/>
</dbReference>
<name>A0ABM8BYD1_9MOLU</name>
<evidence type="ECO:0000256" key="4">
    <source>
        <dbReference type="ARBA" id="ARBA00035204"/>
    </source>
</evidence>
<evidence type="ECO:0000313" key="7">
    <source>
        <dbReference type="EMBL" id="BDT04896.1"/>
    </source>
</evidence>
<gene>
    <name evidence="5" type="primary">rpmC</name>
    <name evidence="7" type="ORF">SHM_25420</name>
</gene>
<dbReference type="RefSeq" id="WP_281748521.1">
    <property type="nucleotide sequence ID" value="NZ_AP026933.1"/>
</dbReference>
<dbReference type="Pfam" id="PF00831">
    <property type="entry name" value="Ribosomal_L29"/>
    <property type="match status" value="1"/>
</dbReference>
<dbReference type="HAMAP" id="MF_00374">
    <property type="entry name" value="Ribosomal_uL29"/>
    <property type="match status" value="1"/>
</dbReference>
<comment type="similarity">
    <text evidence="1 5">Belongs to the universal ribosomal protein uL29 family.</text>
</comment>
<organism evidence="7 8">
    <name type="scientific">Spiroplasma ixodetis</name>
    <dbReference type="NCBI Taxonomy" id="2141"/>
    <lineage>
        <taxon>Bacteria</taxon>
        <taxon>Bacillati</taxon>
        <taxon>Mycoplasmatota</taxon>
        <taxon>Mollicutes</taxon>
        <taxon>Entomoplasmatales</taxon>
        <taxon>Spiroplasmataceae</taxon>
        <taxon>Spiroplasma</taxon>
    </lineage>
</organism>
<sequence length="164" mass="18743">MEMQVIKNKSTLELQQDEETLRAQLFALRIQSSLGKLETPHMINNLRKDIARIKTELTIRINNGEKIKPLHINKMVLPEENKESKKTKKVAKVDDKKDIKVKTITKSEVIKESDKIAKKEVTEKTTKAKSSNKEVKKVTATKVEKPSKKPTVKKTVTPAKEDKE</sequence>
<evidence type="ECO:0000256" key="2">
    <source>
        <dbReference type="ARBA" id="ARBA00022980"/>
    </source>
</evidence>
<keyword evidence="2 5" id="KW-0689">Ribosomal protein</keyword>
<protein>
    <recommendedName>
        <fullName evidence="4 5">Large ribosomal subunit protein uL29</fullName>
    </recommendedName>
</protein>
<dbReference type="InterPro" id="IPR001854">
    <property type="entry name" value="Ribosomal_uL29"/>
</dbReference>
<dbReference type="CDD" id="cd00427">
    <property type="entry name" value="Ribosomal_L29_HIP"/>
    <property type="match status" value="1"/>
</dbReference>
<reference evidence="7 8" key="1">
    <citation type="journal article" date="2022" name="Front. Microbiol.">
        <title>Male-killing mechanisms vary between Spiroplasma species.</title>
        <authorList>
            <person name="Arai H."/>
            <person name="Inoue M."/>
            <person name="Kageyama D."/>
        </authorList>
    </citation>
    <scope>NUCLEOTIDE SEQUENCE [LARGE SCALE GENOMIC DNA]</scope>
    <source>
        <strain evidence="8">sHm</strain>
    </source>
</reference>
<accession>A0ABM8BYD1</accession>
<dbReference type="Gene3D" id="1.10.287.310">
    <property type="match status" value="1"/>
</dbReference>
<feature type="compositionally biased region" description="Basic and acidic residues" evidence="6">
    <location>
        <begin position="115"/>
        <end position="147"/>
    </location>
</feature>
<evidence type="ECO:0000256" key="1">
    <source>
        <dbReference type="ARBA" id="ARBA00009254"/>
    </source>
</evidence>
<dbReference type="EMBL" id="AP026933">
    <property type="protein sequence ID" value="BDT04896.1"/>
    <property type="molecule type" value="Genomic_DNA"/>
</dbReference>
<feature type="region of interest" description="Disordered" evidence="6">
    <location>
        <begin position="115"/>
        <end position="164"/>
    </location>
</feature>
<evidence type="ECO:0000256" key="5">
    <source>
        <dbReference type="HAMAP-Rule" id="MF_00374"/>
    </source>
</evidence>
<keyword evidence="8" id="KW-1185">Reference proteome</keyword>
<proteinExistence type="inferred from homology"/>
<dbReference type="SUPFAM" id="SSF46561">
    <property type="entry name" value="Ribosomal protein L29 (L29p)"/>
    <property type="match status" value="1"/>
</dbReference>
<dbReference type="InterPro" id="IPR036049">
    <property type="entry name" value="Ribosomal_uL29_sf"/>
</dbReference>
<dbReference type="Proteomes" id="UP001163387">
    <property type="component" value="Chromosome"/>
</dbReference>
<evidence type="ECO:0000313" key="8">
    <source>
        <dbReference type="Proteomes" id="UP001163387"/>
    </source>
</evidence>
<keyword evidence="3 5" id="KW-0687">Ribonucleoprotein</keyword>